<evidence type="ECO:0000313" key="2">
    <source>
        <dbReference type="EMBL" id="CAK1542567.1"/>
    </source>
</evidence>
<comment type="caution">
    <text evidence="2">The sequence shown here is derived from an EMBL/GenBank/DDBJ whole genome shotgun (WGS) entry which is preliminary data.</text>
</comment>
<keyword evidence="3" id="KW-1185">Reference proteome</keyword>
<dbReference type="Proteomes" id="UP001497472">
    <property type="component" value="Unassembled WGS sequence"/>
</dbReference>
<feature type="region of interest" description="Disordered" evidence="1">
    <location>
        <begin position="37"/>
        <end position="60"/>
    </location>
</feature>
<name>A0AAV1J0L0_9NEOP</name>
<protein>
    <submittedName>
        <fullName evidence="2">Uncharacterized protein</fullName>
    </submittedName>
</protein>
<evidence type="ECO:0000256" key="1">
    <source>
        <dbReference type="SAM" id="MobiDB-lite"/>
    </source>
</evidence>
<dbReference type="AlphaFoldDB" id="A0AAV1J0L0"/>
<dbReference type="EMBL" id="CAVLEF010000003">
    <property type="protein sequence ID" value="CAK1542567.1"/>
    <property type="molecule type" value="Genomic_DNA"/>
</dbReference>
<gene>
    <name evidence="2" type="ORF">LNINA_LOCUS2452</name>
</gene>
<evidence type="ECO:0000313" key="3">
    <source>
        <dbReference type="Proteomes" id="UP001497472"/>
    </source>
</evidence>
<accession>A0AAV1J0L0</accession>
<organism evidence="2 3">
    <name type="scientific">Leptosia nina</name>
    <dbReference type="NCBI Taxonomy" id="320188"/>
    <lineage>
        <taxon>Eukaryota</taxon>
        <taxon>Metazoa</taxon>
        <taxon>Ecdysozoa</taxon>
        <taxon>Arthropoda</taxon>
        <taxon>Hexapoda</taxon>
        <taxon>Insecta</taxon>
        <taxon>Pterygota</taxon>
        <taxon>Neoptera</taxon>
        <taxon>Endopterygota</taxon>
        <taxon>Lepidoptera</taxon>
        <taxon>Glossata</taxon>
        <taxon>Ditrysia</taxon>
        <taxon>Papilionoidea</taxon>
        <taxon>Pieridae</taxon>
        <taxon>Pierinae</taxon>
        <taxon>Leptosia</taxon>
    </lineage>
</organism>
<sequence>MPAVPNTPLRANPPLGMAGTSSCDAVTLVPVTDQSLAGVLAPPTDPSARTMEAMDTPPKSKPIYKQEFEFAETGQRFRIG</sequence>
<reference evidence="2 3" key="1">
    <citation type="submission" date="2023-11" db="EMBL/GenBank/DDBJ databases">
        <authorList>
            <person name="Okamura Y."/>
        </authorList>
    </citation>
    <scope>NUCLEOTIDE SEQUENCE [LARGE SCALE GENOMIC DNA]</scope>
</reference>
<proteinExistence type="predicted"/>